<sequence>METNLIRLYDSTPPFRGSRKRSAPVDTKIPVWREIKLVKPEPSTQFLEGHSLSDAIFSEFKPFDLEELDIFAMHTEFDQYNWINGSCSPNSPSPVSADLQTSSDQSSEDEKSPPAVDISSDPLKFEAEEQSSSTAGNIIPTLPPYTKENEETAEEEPAKEEAPPARFQLRQQPYSLQRKSYASESRYISPNPIVIVNPKHDGEEIVSCSVTASLVCDDGSRTVKGLMETAPSEGFTHDLDLDTQSTPKFMLKILQNSSGDEFRLKFVIHYETDDGEEHDEIVISDPFAVRSNEDIRGGHNSIVPSTEAAMDNNPNKEEDIDAKDHHGDASPPHSISPESLAESNEERNAILSDSTNKYHEQLKGMIVPNSAVTPIIIQDKEGKDVSSWKIDPSKIPAEVHPLCVFINRKSGGQQGVTLLELFRKLFHPCQVHDLADGGPKDGLQMFQHVPRARILVAGGDGTAGWVLSAIDDLNIDNAAPVAVLPLGTGNDLARSIGWGPGYEGQKIVPILKRVEASVPIKLDRWSLKIAPSKPEGGYEELKQVNVMNNYFSIGIDASIALEFHRRRTANPEKFNSRLYNKFSYATIGGNKMFHSAVLKGVTLVVDEKEIIIPEKSEGLCIINLPSYMGGADMWGRKKSKRFQPPTYSDGLMEVISVTGSFHLGAIKSHLSGGKRLAQGKHVQLRLTVGEVPTQIDGEPWMQGPCTVDLSLLNQGHLLLKQKRK</sequence>
<evidence type="ECO:0000313" key="12">
    <source>
        <dbReference type="EMBL" id="PRP88362.1"/>
    </source>
</evidence>
<feature type="region of interest" description="Disordered" evidence="10">
    <location>
        <begin position="89"/>
        <end position="165"/>
    </location>
</feature>
<dbReference type="GO" id="GO:0004143">
    <property type="term" value="F:ATP-dependent diacylglycerol kinase activity"/>
    <property type="evidence" value="ECO:0007669"/>
    <property type="project" value="UniProtKB-EC"/>
</dbReference>
<dbReference type="Pfam" id="PF00781">
    <property type="entry name" value="DAGK_cat"/>
    <property type="match status" value="1"/>
</dbReference>
<dbReference type="OrthoDB" id="24817at2759"/>
<dbReference type="GO" id="GO:0008270">
    <property type="term" value="F:zinc ion binding"/>
    <property type="evidence" value="ECO:0007669"/>
    <property type="project" value="UniProtKB-KW"/>
</dbReference>
<dbReference type="GO" id="GO:0007200">
    <property type="term" value="P:phospholipase C-activating G protein-coupled receptor signaling pathway"/>
    <property type="evidence" value="ECO:0007669"/>
    <property type="project" value="InterPro"/>
</dbReference>
<evidence type="ECO:0000259" key="11">
    <source>
        <dbReference type="PROSITE" id="PS50146"/>
    </source>
</evidence>
<comment type="catalytic activity">
    <reaction evidence="9">
        <text>a 1,2-diacyl-sn-glycerol + ATP = a 1,2-diacyl-sn-glycero-3-phosphate + ADP + H(+)</text>
        <dbReference type="Rhea" id="RHEA:10272"/>
        <dbReference type="ChEBI" id="CHEBI:15378"/>
        <dbReference type="ChEBI" id="CHEBI:17815"/>
        <dbReference type="ChEBI" id="CHEBI:30616"/>
        <dbReference type="ChEBI" id="CHEBI:58608"/>
        <dbReference type="ChEBI" id="CHEBI:456216"/>
        <dbReference type="EC" id="2.7.1.107"/>
    </reaction>
</comment>
<keyword evidence="5" id="KW-0862">Zinc</keyword>
<protein>
    <recommendedName>
        <fullName evidence="9">Diacylglycerol kinase</fullName>
        <shortName evidence="9">DAG kinase</shortName>
        <ecNumber evidence="9">2.7.1.107</ecNumber>
    </recommendedName>
</protein>
<dbReference type="InParanoid" id="A0A2P6NWL8"/>
<keyword evidence="3 9" id="KW-0808">Transferase</keyword>
<dbReference type="Gene3D" id="3.40.50.10330">
    <property type="entry name" value="Probable inorganic polyphosphate/atp-NAD kinase, domain 1"/>
    <property type="match status" value="1"/>
</dbReference>
<keyword evidence="7 9" id="KW-0067">ATP-binding</keyword>
<feature type="compositionally biased region" description="Basic and acidic residues" evidence="10">
    <location>
        <begin position="314"/>
        <end position="328"/>
    </location>
</feature>
<dbReference type="Gene3D" id="2.60.200.40">
    <property type="match status" value="1"/>
</dbReference>
<evidence type="ECO:0000256" key="8">
    <source>
        <dbReference type="ARBA" id="ARBA00023136"/>
    </source>
</evidence>
<keyword evidence="6 9" id="KW-0418">Kinase</keyword>
<dbReference type="SMART" id="SM00045">
    <property type="entry name" value="DAGKa"/>
    <property type="match status" value="1"/>
</dbReference>
<keyword evidence="5" id="KW-0863">Zinc-finger</keyword>
<dbReference type="Proteomes" id="UP000241769">
    <property type="component" value="Unassembled WGS sequence"/>
</dbReference>
<evidence type="ECO:0000256" key="6">
    <source>
        <dbReference type="ARBA" id="ARBA00022777"/>
    </source>
</evidence>
<dbReference type="SMART" id="SM00046">
    <property type="entry name" value="DAGKc"/>
    <property type="match status" value="1"/>
</dbReference>
<feature type="domain" description="DAGKc" evidence="11">
    <location>
        <begin position="397"/>
        <end position="531"/>
    </location>
</feature>
<comment type="subcellular location">
    <subcellularLocation>
        <location evidence="1">Membrane</location>
    </subcellularLocation>
</comment>
<dbReference type="GO" id="GO:0016020">
    <property type="term" value="C:membrane"/>
    <property type="evidence" value="ECO:0007669"/>
    <property type="project" value="UniProtKB-SubCell"/>
</dbReference>
<dbReference type="InterPro" id="IPR037607">
    <property type="entry name" value="DGK"/>
</dbReference>
<evidence type="ECO:0000313" key="13">
    <source>
        <dbReference type="Proteomes" id="UP000241769"/>
    </source>
</evidence>
<dbReference type="EC" id="2.7.1.107" evidence="9"/>
<dbReference type="STRING" id="1890364.A0A2P6NWL8"/>
<evidence type="ECO:0000256" key="5">
    <source>
        <dbReference type="ARBA" id="ARBA00022771"/>
    </source>
</evidence>
<evidence type="ECO:0000256" key="7">
    <source>
        <dbReference type="ARBA" id="ARBA00022840"/>
    </source>
</evidence>
<keyword evidence="4 9" id="KW-0547">Nucleotide-binding</keyword>
<dbReference type="GO" id="GO:0005524">
    <property type="term" value="F:ATP binding"/>
    <property type="evidence" value="ECO:0007669"/>
    <property type="project" value="UniProtKB-KW"/>
</dbReference>
<reference evidence="12 13" key="1">
    <citation type="journal article" date="2018" name="Genome Biol. Evol.">
        <title>Multiple Roots of Fruiting Body Formation in Amoebozoa.</title>
        <authorList>
            <person name="Hillmann F."/>
            <person name="Forbes G."/>
            <person name="Novohradska S."/>
            <person name="Ferling I."/>
            <person name="Riege K."/>
            <person name="Groth M."/>
            <person name="Westermann M."/>
            <person name="Marz M."/>
            <person name="Spaller T."/>
            <person name="Winckler T."/>
            <person name="Schaap P."/>
            <person name="Glockner G."/>
        </authorList>
    </citation>
    <scope>NUCLEOTIDE SEQUENCE [LARGE SCALE GENOMIC DNA]</scope>
    <source>
        <strain evidence="12 13">Jena</strain>
    </source>
</reference>
<dbReference type="InterPro" id="IPR000756">
    <property type="entry name" value="Diacylglycerol_kin_accessory"/>
</dbReference>
<dbReference type="InterPro" id="IPR001206">
    <property type="entry name" value="Diacylglycerol_kinase_cat_dom"/>
</dbReference>
<name>A0A2P6NWL8_9EUKA</name>
<dbReference type="InterPro" id="IPR017438">
    <property type="entry name" value="ATP-NAD_kinase_N"/>
</dbReference>
<dbReference type="InterPro" id="IPR016064">
    <property type="entry name" value="NAD/diacylglycerol_kinase_sf"/>
</dbReference>
<evidence type="ECO:0000256" key="4">
    <source>
        <dbReference type="ARBA" id="ARBA00022741"/>
    </source>
</evidence>
<dbReference type="PANTHER" id="PTHR11255">
    <property type="entry name" value="DIACYLGLYCEROL KINASE"/>
    <property type="match status" value="1"/>
</dbReference>
<evidence type="ECO:0000256" key="2">
    <source>
        <dbReference type="ARBA" id="ARBA00009280"/>
    </source>
</evidence>
<comment type="similarity">
    <text evidence="2 9">Belongs to the eukaryotic diacylglycerol kinase family.</text>
</comment>
<proteinExistence type="inferred from homology"/>
<dbReference type="SUPFAM" id="SSF111331">
    <property type="entry name" value="NAD kinase/diacylglycerol kinase-like"/>
    <property type="match status" value="1"/>
</dbReference>
<evidence type="ECO:0000256" key="3">
    <source>
        <dbReference type="ARBA" id="ARBA00022679"/>
    </source>
</evidence>
<evidence type="ECO:0000256" key="9">
    <source>
        <dbReference type="RuleBase" id="RU361128"/>
    </source>
</evidence>
<keyword evidence="5" id="KW-0479">Metal-binding</keyword>
<keyword evidence="8" id="KW-0472">Membrane</keyword>
<dbReference type="PROSITE" id="PS50146">
    <property type="entry name" value="DAGK"/>
    <property type="match status" value="1"/>
</dbReference>
<comment type="caution">
    <text evidence="12">The sequence shown here is derived from an EMBL/GenBank/DDBJ whole genome shotgun (WGS) entry which is preliminary data.</text>
</comment>
<dbReference type="EMBL" id="MDYQ01000011">
    <property type="protein sequence ID" value="PRP88362.1"/>
    <property type="molecule type" value="Genomic_DNA"/>
</dbReference>
<feature type="compositionally biased region" description="Polar residues" evidence="10">
    <location>
        <begin position="89"/>
        <end position="105"/>
    </location>
</feature>
<keyword evidence="13" id="KW-1185">Reference proteome</keyword>
<organism evidence="12 13">
    <name type="scientific">Planoprotostelium fungivorum</name>
    <dbReference type="NCBI Taxonomy" id="1890364"/>
    <lineage>
        <taxon>Eukaryota</taxon>
        <taxon>Amoebozoa</taxon>
        <taxon>Evosea</taxon>
        <taxon>Variosea</taxon>
        <taxon>Cavosteliida</taxon>
        <taxon>Cavosteliaceae</taxon>
        <taxon>Planoprotostelium</taxon>
    </lineage>
</organism>
<dbReference type="Pfam" id="PF00609">
    <property type="entry name" value="DAGK_acc"/>
    <property type="match status" value="1"/>
</dbReference>
<evidence type="ECO:0000256" key="10">
    <source>
        <dbReference type="SAM" id="MobiDB-lite"/>
    </source>
</evidence>
<accession>A0A2P6NWL8</accession>
<dbReference type="PANTHER" id="PTHR11255:SF54">
    <property type="entry name" value="DIACYLGLYCEROL KINASE THETA"/>
    <property type="match status" value="1"/>
</dbReference>
<dbReference type="AlphaFoldDB" id="A0A2P6NWL8"/>
<gene>
    <name evidence="12" type="ORF">PROFUN_03276</name>
</gene>
<feature type="region of interest" description="Disordered" evidence="10">
    <location>
        <begin position="293"/>
        <end position="346"/>
    </location>
</feature>
<evidence type="ECO:0000256" key="1">
    <source>
        <dbReference type="ARBA" id="ARBA00004370"/>
    </source>
</evidence>